<evidence type="ECO:0000313" key="2">
    <source>
        <dbReference type="Proteomes" id="UP000836841"/>
    </source>
</evidence>
<dbReference type="AlphaFoldDB" id="A0AAU9S6E7"/>
<evidence type="ECO:0000313" key="1">
    <source>
        <dbReference type="EMBL" id="CAH2057239.1"/>
    </source>
</evidence>
<reference evidence="1 2" key="1">
    <citation type="submission" date="2022-03" db="EMBL/GenBank/DDBJ databases">
        <authorList>
            <person name="Nunn A."/>
            <person name="Chopra R."/>
            <person name="Nunn A."/>
            <person name="Contreras Garrido A."/>
        </authorList>
    </citation>
    <scope>NUCLEOTIDE SEQUENCE [LARGE SCALE GENOMIC DNA]</scope>
</reference>
<dbReference type="Proteomes" id="UP000836841">
    <property type="component" value="Unassembled WGS sequence"/>
</dbReference>
<proteinExistence type="predicted"/>
<sequence>MSRDEVVLITCRIENLDLDMVNGTIKEKLQDFKNELYEMRFNMTTGVASQRKLSVAAVDFPRINESYTG</sequence>
<organism evidence="1 2">
    <name type="scientific">Thlaspi arvense</name>
    <name type="common">Field penny-cress</name>
    <dbReference type="NCBI Taxonomy" id="13288"/>
    <lineage>
        <taxon>Eukaryota</taxon>
        <taxon>Viridiplantae</taxon>
        <taxon>Streptophyta</taxon>
        <taxon>Embryophyta</taxon>
        <taxon>Tracheophyta</taxon>
        <taxon>Spermatophyta</taxon>
        <taxon>Magnoliopsida</taxon>
        <taxon>eudicotyledons</taxon>
        <taxon>Gunneridae</taxon>
        <taxon>Pentapetalae</taxon>
        <taxon>rosids</taxon>
        <taxon>malvids</taxon>
        <taxon>Brassicales</taxon>
        <taxon>Brassicaceae</taxon>
        <taxon>Thlaspideae</taxon>
        <taxon>Thlaspi</taxon>
    </lineage>
</organism>
<accession>A0AAU9S6E7</accession>
<keyword evidence="2" id="KW-1185">Reference proteome</keyword>
<feature type="non-terminal residue" evidence="1">
    <location>
        <position position="69"/>
    </location>
</feature>
<gene>
    <name evidence="1" type="ORF">TAV2_LOCUS12117</name>
</gene>
<dbReference type="EMBL" id="CAJVSB020000651">
    <property type="protein sequence ID" value="CAH2057239.1"/>
    <property type="molecule type" value="Genomic_DNA"/>
</dbReference>
<protein>
    <submittedName>
        <fullName evidence="1">Uncharacterized protein</fullName>
    </submittedName>
</protein>
<name>A0AAU9S6E7_THLAR</name>
<comment type="caution">
    <text evidence="1">The sequence shown here is derived from an EMBL/GenBank/DDBJ whole genome shotgun (WGS) entry which is preliminary data.</text>
</comment>